<evidence type="ECO:0000256" key="2">
    <source>
        <dbReference type="ARBA" id="ARBA00022679"/>
    </source>
</evidence>
<dbReference type="EC" id="2.1.1.64" evidence="4"/>
<dbReference type="SUPFAM" id="SSF53335">
    <property type="entry name" value="S-adenosyl-L-methionine-dependent methyltransferases"/>
    <property type="match status" value="1"/>
</dbReference>
<protein>
    <submittedName>
        <fullName evidence="4">Class I SAM-dependent methyltransferase</fullName>
        <ecNumber evidence="4">2.1.1.222</ecNumber>
        <ecNumber evidence="4">2.1.1.64</ecNumber>
    </submittedName>
</protein>
<dbReference type="EMBL" id="JBHSOZ010000010">
    <property type="protein sequence ID" value="MFC5714090.1"/>
    <property type="molecule type" value="Genomic_DNA"/>
</dbReference>
<name>A0ABW0YNM1_9BACI</name>
<dbReference type="InterPro" id="IPR036388">
    <property type="entry name" value="WH-like_DNA-bd_sf"/>
</dbReference>
<evidence type="ECO:0000313" key="5">
    <source>
        <dbReference type="Proteomes" id="UP001596142"/>
    </source>
</evidence>
<dbReference type="PANTHER" id="PTHR43861">
    <property type="entry name" value="TRANS-ACONITATE 2-METHYLTRANSFERASE-RELATED"/>
    <property type="match status" value="1"/>
</dbReference>
<keyword evidence="2 4" id="KW-0808">Transferase</keyword>
<dbReference type="Gene3D" id="1.10.10.10">
    <property type="entry name" value="Winged helix-like DNA-binding domain superfamily/Winged helix DNA-binding domain"/>
    <property type="match status" value="1"/>
</dbReference>
<organism evidence="4 5">
    <name type="scientific">Thalassorhabdus alkalitolerans</name>
    <dbReference type="NCBI Taxonomy" id="2282697"/>
    <lineage>
        <taxon>Bacteria</taxon>
        <taxon>Bacillati</taxon>
        <taxon>Bacillota</taxon>
        <taxon>Bacilli</taxon>
        <taxon>Bacillales</taxon>
        <taxon>Bacillaceae</taxon>
        <taxon>Thalassorhabdus</taxon>
    </lineage>
</organism>
<feature type="domain" description="Methyltransferase" evidence="3">
    <location>
        <begin position="160"/>
        <end position="254"/>
    </location>
</feature>
<dbReference type="GO" id="GO:0032259">
    <property type="term" value="P:methylation"/>
    <property type="evidence" value="ECO:0007669"/>
    <property type="project" value="UniProtKB-KW"/>
</dbReference>
<comment type="caution">
    <text evidence="4">The sequence shown here is derived from an EMBL/GenBank/DDBJ whole genome shotgun (WGS) entry which is preliminary data.</text>
</comment>
<evidence type="ECO:0000313" key="4">
    <source>
        <dbReference type="EMBL" id="MFC5714090.1"/>
    </source>
</evidence>
<proteinExistence type="predicted"/>
<reference evidence="5" key="1">
    <citation type="journal article" date="2019" name="Int. J. Syst. Evol. Microbiol.">
        <title>The Global Catalogue of Microorganisms (GCM) 10K type strain sequencing project: providing services to taxonomists for standard genome sequencing and annotation.</title>
        <authorList>
            <consortium name="The Broad Institute Genomics Platform"/>
            <consortium name="The Broad Institute Genome Sequencing Center for Infectious Disease"/>
            <person name="Wu L."/>
            <person name="Ma J."/>
        </authorList>
    </citation>
    <scope>NUCLEOTIDE SEQUENCE [LARGE SCALE GENOMIC DNA]</scope>
    <source>
        <strain evidence="5">CECT 7184</strain>
    </source>
</reference>
<dbReference type="GO" id="GO:0102208">
    <property type="term" value="F:2-polyprenyl-6-hydroxyphenol methylase activity"/>
    <property type="evidence" value="ECO:0007669"/>
    <property type="project" value="UniProtKB-EC"/>
</dbReference>
<accession>A0ABW0YNM1</accession>
<dbReference type="EC" id="2.1.1.222" evidence="4"/>
<evidence type="ECO:0000259" key="3">
    <source>
        <dbReference type="Pfam" id="PF13649"/>
    </source>
</evidence>
<keyword evidence="1 4" id="KW-0489">Methyltransferase</keyword>
<gene>
    <name evidence="4" type="ORF">ACFPU1_15170</name>
</gene>
<dbReference type="Pfam" id="PF13649">
    <property type="entry name" value="Methyltransf_25"/>
    <property type="match status" value="1"/>
</dbReference>
<dbReference type="InterPro" id="IPR041698">
    <property type="entry name" value="Methyltransf_25"/>
</dbReference>
<dbReference type="PANTHER" id="PTHR43861:SF1">
    <property type="entry name" value="TRANS-ACONITATE 2-METHYLTRANSFERASE"/>
    <property type="match status" value="1"/>
</dbReference>
<dbReference type="InterPro" id="IPR029063">
    <property type="entry name" value="SAM-dependent_MTases_sf"/>
</dbReference>
<dbReference type="RefSeq" id="WP_385943511.1">
    <property type="nucleotide sequence ID" value="NZ_JBHSPG010000004.1"/>
</dbReference>
<dbReference type="CDD" id="cd02440">
    <property type="entry name" value="AdoMet_MTases"/>
    <property type="match status" value="1"/>
</dbReference>
<dbReference type="Proteomes" id="UP001596142">
    <property type="component" value="Unassembled WGS sequence"/>
</dbReference>
<dbReference type="GO" id="GO:0061542">
    <property type="term" value="F:3-demethylubiquinol 3-O-methyltransferase activity"/>
    <property type="evidence" value="ECO:0007669"/>
    <property type="project" value="UniProtKB-EC"/>
</dbReference>
<sequence length="324" mass="37385">MKRLLEARKWMKKNEEFLPTWHAHVGYSLDLFDHFAKGAKVQEVQRKQELDEALLKRWVEVGLAIGHLKKKRNGKVKSHKEMTRYISRHSPYSVGVLLTEMMELHIPTLLSYKDAMKGKERVSYLEKDYGPIVAQTSSLLEALAFPKLMEVIKKNKASSILDMGCGYGGYLSRIYEKNPDLKLTGIELHEEIVKEAKEQTKQTNVEIIQGDIQDFYTKEYKSDIVMMNNLLYYFSMEERQDLFKNAKELLNKKGRLLIMAPLQNSKHGQAFSAAFNSFMSAHENLYPLPSEKEIKSYAKKSGLKVKKVSPIIKEGGWYLIEVAK</sequence>
<keyword evidence="5" id="KW-1185">Reference proteome</keyword>
<dbReference type="Gene3D" id="3.40.50.150">
    <property type="entry name" value="Vaccinia Virus protein VP39"/>
    <property type="match status" value="1"/>
</dbReference>
<evidence type="ECO:0000256" key="1">
    <source>
        <dbReference type="ARBA" id="ARBA00022603"/>
    </source>
</evidence>